<feature type="transmembrane region" description="Helical" evidence="2">
    <location>
        <begin position="221"/>
        <end position="242"/>
    </location>
</feature>
<keyword evidence="2" id="KW-0472">Membrane</keyword>
<dbReference type="RefSeq" id="XP_018029643.1">
    <property type="nucleotide sequence ID" value="XM_018183446.1"/>
</dbReference>
<organism evidence="3 4">
    <name type="scientific">Paraphaeosphaeria sporulosa</name>
    <dbReference type="NCBI Taxonomy" id="1460663"/>
    <lineage>
        <taxon>Eukaryota</taxon>
        <taxon>Fungi</taxon>
        <taxon>Dikarya</taxon>
        <taxon>Ascomycota</taxon>
        <taxon>Pezizomycotina</taxon>
        <taxon>Dothideomycetes</taxon>
        <taxon>Pleosporomycetidae</taxon>
        <taxon>Pleosporales</taxon>
        <taxon>Massarineae</taxon>
        <taxon>Didymosphaeriaceae</taxon>
        <taxon>Paraphaeosphaeria</taxon>
    </lineage>
</organism>
<dbReference type="AlphaFoldDB" id="A0A177BXN7"/>
<dbReference type="EMBL" id="KV441562">
    <property type="protein sequence ID" value="OAF99277.1"/>
    <property type="molecule type" value="Genomic_DNA"/>
</dbReference>
<feature type="region of interest" description="Disordered" evidence="1">
    <location>
        <begin position="19"/>
        <end position="40"/>
    </location>
</feature>
<keyword evidence="2" id="KW-0812">Transmembrane</keyword>
<gene>
    <name evidence="3" type="ORF">CC84DRAFT_1222973</name>
</gene>
<accession>A0A177BXN7</accession>
<dbReference type="InParanoid" id="A0A177BXN7"/>
<dbReference type="Proteomes" id="UP000077069">
    <property type="component" value="Unassembled WGS sequence"/>
</dbReference>
<feature type="transmembrane region" description="Helical" evidence="2">
    <location>
        <begin position="100"/>
        <end position="124"/>
    </location>
</feature>
<evidence type="ECO:0000256" key="2">
    <source>
        <dbReference type="SAM" id="Phobius"/>
    </source>
</evidence>
<keyword evidence="2" id="KW-1133">Transmembrane helix</keyword>
<sequence>MNGPLQNLPSPHAHTNGCTLHYPPVTNGNASSSQNQPDPSERHPFLHILTNFTRIASSFLRHLWKSVGYWSRPAVSLIVYGLTVYTAWTAPNQHTLLGRVSPSLGTWILAIFAKAGDICFAFAIEDTFDALAWRKLGSRHRRYDVVPLEWFLSMTSSTGIEGLTRLLWRRSRLRRWTVRYFGRLWRAEQVVQTSEGEGEVASWERRWRDWWKGGRYFRWPFARLLFVAVMIPGPGIILLANIDQATVFFDVRSMNVSAGLATYDPTIANATRNVVAPIISRYMHALLQDRSLTWPVDPIDPLCSTGKNCNASLIAGPYSTVSPWPFPRANESVGIDGFRINNAPFYQVDMWDWEPGTVTFSESRNCVVYGGLDAFNEFSTSLCISQQDSEGVLAAGWASCQLGYSPTNYSCLARGGREEWGTFFRFYRRNATLVFSRSDLQILSVTDLSPPQPQNITPAALFTVLDTILYRPDRADSALKFYDVRSAEYLLTQMIGVQLWYSLYNNSAGLPVGRDWLKNLVSLPVYVFQPTSIELVPYLPALAADNGTRPQPNLPRENYVEGAYCVIDKRSIPGLGTVYAYIVVAGLLLAFVIIAKGRALLWDDVATSDFAIFDYHILTRIVDMSVQKREVSPDQILQTAGGEYSTSQMLDQIPNLRIGLR</sequence>
<name>A0A177BXN7_9PLEO</name>
<feature type="transmembrane region" description="Helical" evidence="2">
    <location>
        <begin position="69"/>
        <end position="88"/>
    </location>
</feature>
<dbReference type="GeneID" id="28766932"/>
<protein>
    <submittedName>
        <fullName evidence="3">Uncharacterized protein</fullName>
    </submittedName>
</protein>
<keyword evidence="4" id="KW-1185">Reference proteome</keyword>
<evidence type="ECO:0000313" key="3">
    <source>
        <dbReference type="EMBL" id="OAF99277.1"/>
    </source>
</evidence>
<feature type="compositionally biased region" description="Polar residues" evidence="1">
    <location>
        <begin position="26"/>
        <end position="38"/>
    </location>
</feature>
<reference evidence="3 4" key="1">
    <citation type="submission" date="2016-05" db="EMBL/GenBank/DDBJ databases">
        <title>Comparative analysis of secretome profiles of manganese(II)-oxidizing ascomycete fungi.</title>
        <authorList>
            <consortium name="DOE Joint Genome Institute"/>
            <person name="Zeiner C.A."/>
            <person name="Purvine S.O."/>
            <person name="Zink E.M."/>
            <person name="Wu S."/>
            <person name="Pasa-Tolic L."/>
            <person name="Chaput D.L."/>
            <person name="Haridas S."/>
            <person name="Grigoriev I.V."/>
            <person name="Santelli C.M."/>
            <person name="Hansel C.M."/>
        </authorList>
    </citation>
    <scope>NUCLEOTIDE SEQUENCE [LARGE SCALE GENOMIC DNA]</scope>
    <source>
        <strain evidence="3 4">AP3s5-JAC2a</strain>
    </source>
</reference>
<feature type="transmembrane region" description="Helical" evidence="2">
    <location>
        <begin position="578"/>
        <end position="595"/>
    </location>
</feature>
<evidence type="ECO:0000313" key="4">
    <source>
        <dbReference type="Proteomes" id="UP000077069"/>
    </source>
</evidence>
<proteinExistence type="predicted"/>
<evidence type="ECO:0000256" key="1">
    <source>
        <dbReference type="SAM" id="MobiDB-lite"/>
    </source>
</evidence>
<dbReference type="OrthoDB" id="5139479at2759"/>